<keyword evidence="3" id="KW-1185">Reference proteome</keyword>
<accession>A0A975BKA4</accession>
<evidence type="ECO:0000313" key="3">
    <source>
        <dbReference type="Proteomes" id="UP000663722"/>
    </source>
</evidence>
<name>A0A975BKA4_9BACT</name>
<dbReference type="Proteomes" id="UP000663722">
    <property type="component" value="Chromosome"/>
</dbReference>
<gene>
    <name evidence="2" type="ORF">dnm_033040</name>
</gene>
<dbReference type="KEGG" id="dmm:dnm_033040"/>
<protein>
    <submittedName>
        <fullName evidence="2">Uncharacterized protein</fullName>
    </submittedName>
</protein>
<evidence type="ECO:0000256" key="1">
    <source>
        <dbReference type="SAM" id="MobiDB-lite"/>
    </source>
</evidence>
<organism evidence="2 3">
    <name type="scientific">Desulfonema magnum</name>
    <dbReference type="NCBI Taxonomy" id="45655"/>
    <lineage>
        <taxon>Bacteria</taxon>
        <taxon>Pseudomonadati</taxon>
        <taxon>Thermodesulfobacteriota</taxon>
        <taxon>Desulfobacteria</taxon>
        <taxon>Desulfobacterales</taxon>
        <taxon>Desulfococcaceae</taxon>
        <taxon>Desulfonema</taxon>
    </lineage>
</organism>
<sequence length="99" mass="10956">MHQAKTAGRGLQPRPKRLFSGVGKYFGRGCKPRPADHELIKTMSYDLSLMHMGRNPICIRLRMRDGCRTGFATPSETFAGGDPENIPDGVANPVRQNQS</sequence>
<feature type="region of interest" description="Disordered" evidence="1">
    <location>
        <begin position="74"/>
        <end position="99"/>
    </location>
</feature>
<dbReference type="AlphaFoldDB" id="A0A975BKA4"/>
<proteinExistence type="predicted"/>
<dbReference type="EMBL" id="CP061800">
    <property type="protein sequence ID" value="QTA87274.1"/>
    <property type="molecule type" value="Genomic_DNA"/>
</dbReference>
<reference evidence="2" key="1">
    <citation type="journal article" date="2021" name="Microb. Physiol.">
        <title>Proteogenomic Insights into the Physiology of Marine, Sulfate-Reducing, Filamentous Desulfonema limicola and Desulfonema magnum.</title>
        <authorList>
            <person name="Schnaars V."/>
            <person name="Wohlbrand L."/>
            <person name="Scheve S."/>
            <person name="Hinrichs C."/>
            <person name="Reinhardt R."/>
            <person name="Rabus R."/>
        </authorList>
    </citation>
    <scope>NUCLEOTIDE SEQUENCE</scope>
    <source>
        <strain evidence="2">4be13</strain>
    </source>
</reference>
<evidence type="ECO:0000313" key="2">
    <source>
        <dbReference type="EMBL" id="QTA87274.1"/>
    </source>
</evidence>